<protein>
    <recommendedName>
        <fullName evidence="7">Chlorite dismutase</fullName>
    </recommendedName>
</protein>
<evidence type="ECO:0000313" key="6">
    <source>
        <dbReference type="Proteomes" id="UP000440224"/>
    </source>
</evidence>
<dbReference type="InterPro" id="IPR010644">
    <property type="entry name" value="ChdC/CLD"/>
</dbReference>
<dbReference type="EMBL" id="WJIE01000004">
    <property type="protein sequence ID" value="MRG93626.1"/>
    <property type="molecule type" value="Genomic_DNA"/>
</dbReference>
<feature type="compositionally biased region" description="Gly residues" evidence="4">
    <location>
        <begin position="9"/>
        <end position="19"/>
    </location>
</feature>
<accession>A0A6N7PS28</accession>
<dbReference type="Pfam" id="PF06778">
    <property type="entry name" value="Chlor_dismutase"/>
    <property type="match status" value="1"/>
</dbReference>
<gene>
    <name evidence="5" type="ORF">GF068_17165</name>
</gene>
<dbReference type="InterPro" id="IPR011008">
    <property type="entry name" value="Dimeric_a/b-barrel"/>
</dbReference>
<dbReference type="OrthoDB" id="272164at2"/>
<keyword evidence="2" id="KW-0479">Metal-binding</keyword>
<keyword evidence="6" id="KW-1185">Reference proteome</keyword>
<feature type="region of interest" description="Disordered" evidence="4">
    <location>
        <begin position="1"/>
        <end position="20"/>
    </location>
</feature>
<dbReference type="RefSeq" id="WP_153820436.1">
    <property type="nucleotide sequence ID" value="NZ_WJIE01000004.1"/>
</dbReference>
<organism evidence="5 6">
    <name type="scientific">Polyangium spumosum</name>
    <dbReference type="NCBI Taxonomy" id="889282"/>
    <lineage>
        <taxon>Bacteria</taxon>
        <taxon>Pseudomonadati</taxon>
        <taxon>Myxococcota</taxon>
        <taxon>Polyangia</taxon>
        <taxon>Polyangiales</taxon>
        <taxon>Polyangiaceae</taxon>
        <taxon>Polyangium</taxon>
    </lineage>
</organism>
<reference evidence="5 6" key="1">
    <citation type="submission" date="2019-10" db="EMBL/GenBank/DDBJ databases">
        <title>A soil myxobacterium in the family Polyangiaceae.</title>
        <authorList>
            <person name="Li Y."/>
            <person name="Wang J."/>
        </authorList>
    </citation>
    <scope>NUCLEOTIDE SEQUENCE [LARGE SCALE GENOMIC DNA]</scope>
    <source>
        <strain evidence="5 6">DSM 14734</strain>
    </source>
</reference>
<dbReference type="SUPFAM" id="SSF54909">
    <property type="entry name" value="Dimeric alpha+beta barrel"/>
    <property type="match status" value="1"/>
</dbReference>
<keyword evidence="3" id="KW-0408">Iron</keyword>
<dbReference type="AlphaFoldDB" id="A0A6N7PS28"/>
<name>A0A6N7PS28_9BACT</name>
<evidence type="ECO:0000256" key="4">
    <source>
        <dbReference type="SAM" id="MobiDB-lite"/>
    </source>
</evidence>
<dbReference type="Gene3D" id="3.30.70.1030">
    <property type="entry name" value="Apc35880, domain 1"/>
    <property type="match status" value="1"/>
</dbReference>
<dbReference type="GO" id="GO:0016491">
    <property type="term" value="F:oxidoreductase activity"/>
    <property type="evidence" value="ECO:0007669"/>
    <property type="project" value="InterPro"/>
</dbReference>
<dbReference type="GO" id="GO:0046872">
    <property type="term" value="F:metal ion binding"/>
    <property type="evidence" value="ECO:0007669"/>
    <property type="project" value="UniProtKB-KW"/>
</dbReference>
<keyword evidence="1" id="KW-0349">Heme</keyword>
<sequence length="259" mass="28883">MSEATPGGRPAGHGHGQGGEELQIDVSERGAPRDGQPQTMDRRLFMQLLVFQAENGTADAITRKARDTRSRIQSKGVGVVVYEDVNDPWSIGVLTWSENPGAFVEIVRPAILDESSAPRLRLRPDMTMLGRTYSTGYEQDLEYWLLRRPAETVTNAAWPWAVWYPLRRSGAFSKLEPREQGGIMREHGTIGKAYGAKDLAHDVRLACHGLDMNDNEFVIGLVGKELHPLSHIVQAMRKTRQTSEFITQMGPFFVGRVLA</sequence>
<dbReference type="GO" id="GO:0020037">
    <property type="term" value="F:heme binding"/>
    <property type="evidence" value="ECO:0007669"/>
    <property type="project" value="InterPro"/>
</dbReference>
<evidence type="ECO:0000256" key="1">
    <source>
        <dbReference type="ARBA" id="ARBA00022617"/>
    </source>
</evidence>
<proteinExistence type="predicted"/>
<evidence type="ECO:0008006" key="7">
    <source>
        <dbReference type="Google" id="ProtNLM"/>
    </source>
</evidence>
<evidence type="ECO:0000313" key="5">
    <source>
        <dbReference type="EMBL" id="MRG93626.1"/>
    </source>
</evidence>
<dbReference type="Proteomes" id="UP000440224">
    <property type="component" value="Unassembled WGS sequence"/>
</dbReference>
<comment type="caution">
    <text evidence="5">The sequence shown here is derived from an EMBL/GenBank/DDBJ whole genome shotgun (WGS) entry which is preliminary data.</text>
</comment>
<evidence type="ECO:0000256" key="3">
    <source>
        <dbReference type="ARBA" id="ARBA00023004"/>
    </source>
</evidence>
<evidence type="ECO:0000256" key="2">
    <source>
        <dbReference type="ARBA" id="ARBA00022723"/>
    </source>
</evidence>